<evidence type="ECO:0000256" key="6">
    <source>
        <dbReference type="ARBA" id="ARBA00023136"/>
    </source>
</evidence>
<feature type="transmembrane region" description="Helical" evidence="7">
    <location>
        <begin position="292"/>
        <end position="314"/>
    </location>
</feature>
<dbReference type="Gene3D" id="1.10.3720.10">
    <property type="entry name" value="MetI-like"/>
    <property type="match status" value="1"/>
</dbReference>
<feature type="transmembrane region" description="Helical" evidence="7">
    <location>
        <begin position="196"/>
        <end position="216"/>
    </location>
</feature>
<evidence type="ECO:0000256" key="2">
    <source>
        <dbReference type="ARBA" id="ARBA00022448"/>
    </source>
</evidence>
<comment type="subcellular location">
    <subcellularLocation>
        <location evidence="1 7">Cell membrane</location>
        <topology evidence="1 7">Multi-pass membrane protein</topology>
    </subcellularLocation>
</comment>
<evidence type="ECO:0000256" key="4">
    <source>
        <dbReference type="ARBA" id="ARBA00022692"/>
    </source>
</evidence>
<evidence type="ECO:0000259" key="8">
    <source>
        <dbReference type="PROSITE" id="PS50928"/>
    </source>
</evidence>
<evidence type="ECO:0000256" key="5">
    <source>
        <dbReference type="ARBA" id="ARBA00022989"/>
    </source>
</evidence>
<dbReference type="GO" id="GO:0055085">
    <property type="term" value="P:transmembrane transport"/>
    <property type="evidence" value="ECO:0007669"/>
    <property type="project" value="InterPro"/>
</dbReference>
<feature type="transmembrane region" description="Helical" evidence="7">
    <location>
        <begin position="246"/>
        <end position="271"/>
    </location>
</feature>
<feature type="transmembrane region" description="Helical" evidence="7">
    <location>
        <begin position="6"/>
        <end position="29"/>
    </location>
</feature>
<gene>
    <name evidence="9" type="ORF">DT076_12095</name>
</gene>
<feature type="domain" description="ABC transmembrane type-1" evidence="8">
    <location>
        <begin position="97"/>
        <end position="316"/>
    </location>
</feature>
<dbReference type="AlphaFoldDB" id="A0A367YTK3"/>
<evidence type="ECO:0000313" key="9">
    <source>
        <dbReference type="EMBL" id="RCK69087.1"/>
    </source>
</evidence>
<keyword evidence="6 7" id="KW-0472">Membrane</keyword>
<name>A0A367YTK3_9ACTN</name>
<evidence type="ECO:0000256" key="1">
    <source>
        <dbReference type="ARBA" id="ARBA00004651"/>
    </source>
</evidence>
<dbReference type="PROSITE" id="PS50928">
    <property type="entry name" value="ABC_TM1"/>
    <property type="match status" value="1"/>
</dbReference>
<evidence type="ECO:0000313" key="10">
    <source>
        <dbReference type="Proteomes" id="UP000252770"/>
    </source>
</evidence>
<proteinExistence type="inferred from homology"/>
<reference evidence="9 10" key="1">
    <citation type="submission" date="2018-07" db="EMBL/GenBank/DDBJ databases">
        <title>Desertimonas flava gen. nov. sp. nov.</title>
        <authorList>
            <person name="Liu S."/>
        </authorList>
    </citation>
    <scope>NUCLEOTIDE SEQUENCE [LARGE SCALE GENOMIC DNA]</scope>
    <source>
        <strain evidence="9 10">16Sb5-5</strain>
    </source>
</reference>
<keyword evidence="2 7" id="KW-0813">Transport</keyword>
<dbReference type="InterPro" id="IPR050809">
    <property type="entry name" value="UgpAE/MalFG_permease"/>
</dbReference>
<feature type="transmembrane region" description="Helical" evidence="7">
    <location>
        <begin position="41"/>
        <end position="63"/>
    </location>
</feature>
<dbReference type="InterPro" id="IPR000515">
    <property type="entry name" value="MetI-like"/>
</dbReference>
<dbReference type="EMBL" id="QOUI01000007">
    <property type="protein sequence ID" value="RCK69087.1"/>
    <property type="molecule type" value="Genomic_DNA"/>
</dbReference>
<dbReference type="CDD" id="cd06261">
    <property type="entry name" value="TM_PBP2"/>
    <property type="match status" value="1"/>
</dbReference>
<organism evidence="9 10">
    <name type="scientific">Desertihabitans brevis</name>
    <dbReference type="NCBI Taxonomy" id="2268447"/>
    <lineage>
        <taxon>Bacteria</taxon>
        <taxon>Bacillati</taxon>
        <taxon>Actinomycetota</taxon>
        <taxon>Actinomycetes</taxon>
        <taxon>Propionibacteriales</taxon>
        <taxon>Propionibacteriaceae</taxon>
        <taxon>Desertihabitans</taxon>
    </lineage>
</organism>
<evidence type="ECO:0000256" key="7">
    <source>
        <dbReference type="RuleBase" id="RU363032"/>
    </source>
</evidence>
<feature type="transmembrane region" description="Helical" evidence="7">
    <location>
        <begin position="101"/>
        <end position="123"/>
    </location>
</feature>
<dbReference type="Proteomes" id="UP000252770">
    <property type="component" value="Unassembled WGS sequence"/>
</dbReference>
<dbReference type="RefSeq" id="WP_114126943.1">
    <property type="nucleotide sequence ID" value="NZ_QOUI01000007.1"/>
</dbReference>
<comment type="caution">
    <text evidence="9">The sequence shown here is derived from an EMBL/GenBank/DDBJ whole genome shotgun (WGS) entry which is preliminary data.</text>
</comment>
<dbReference type="InterPro" id="IPR035906">
    <property type="entry name" value="MetI-like_sf"/>
</dbReference>
<accession>A0A367YTK3</accession>
<sequence>MGIKLLGAVIAIIAGVGGITLLYFLLNALVERLPGPWENRIKPYIFIAPAVLVVGLFLVYPAVQTVVYSFANDESTRFIGFGNYVDLFGDAGFRSALLNNVLWIVIVPTLSVVVGLVVAIFADRLGPRAESFSKSLIFLPMAISFVGAGTIWDFVYDANLTGSQQIGLLNAVVTAFGGEPVVWLQQSQFSINDFLLMNIMVWLQAGFAMVLLSAAIKNVPDDTIEAARIDGANEVKIFFQVVVPQIWPTMIVVFTTILILVMKIFDIVYVLTNGRSDTEVIANLFFKQLFEFGNNGTAAAVVVVLMLAVIPLMIYQVRQFRLEEQGR</sequence>
<dbReference type="GO" id="GO:0005886">
    <property type="term" value="C:plasma membrane"/>
    <property type="evidence" value="ECO:0007669"/>
    <property type="project" value="UniProtKB-SubCell"/>
</dbReference>
<keyword evidence="3" id="KW-1003">Cell membrane</keyword>
<keyword evidence="5 7" id="KW-1133">Transmembrane helix</keyword>
<dbReference type="SUPFAM" id="SSF161098">
    <property type="entry name" value="MetI-like"/>
    <property type="match status" value="1"/>
</dbReference>
<dbReference type="PANTHER" id="PTHR43227:SF8">
    <property type="entry name" value="DIACETYLCHITOBIOSE UPTAKE SYSTEM PERMEASE PROTEIN DASB"/>
    <property type="match status" value="1"/>
</dbReference>
<keyword evidence="10" id="KW-1185">Reference proteome</keyword>
<keyword evidence="4 7" id="KW-0812">Transmembrane</keyword>
<protein>
    <submittedName>
        <fullName evidence="9">Sugar ABC transporter permease</fullName>
    </submittedName>
</protein>
<feature type="transmembrane region" description="Helical" evidence="7">
    <location>
        <begin position="135"/>
        <end position="154"/>
    </location>
</feature>
<dbReference type="Pfam" id="PF00528">
    <property type="entry name" value="BPD_transp_1"/>
    <property type="match status" value="1"/>
</dbReference>
<dbReference type="PANTHER" id="PTHR43227">
    <property type="entry name" value="BLL4140 PROTEIN"/>
    <property type="match status" value="1"/>
</dbReference>
<evidence type="ECO:0000256" key="3">
    <source>
        <dbReference type="ARBA" id="ARBA00022475"/>
    </source>
</evidence>
<comment type="similarity">
    <text evidence="7">Belongs to the binding-protein-dependent transport system permease family.</text>
</comment>